<organism evidence="1 2">
    <name type="scientific">Eumeta variegata</name>
    <name type="common">Bagworm moth</name>
    <name type="synonym">Eumeta japonica</name>
    <dbReference type="NCBI Taxonomy" id="151549"/>
    <lineage>
        <taxon>Eukaryota</taxon>
        <taxon>Metazoa</taxon>
        <taxon>Ecdysozoa</taxon>
        <taxon>Arthropoda</taxon>
        <taxon>Hexapoda</taxon>
        <taxon>Insecta</taxon>
        <taxon>Pterygota</taxon>
        <taxon>Neoptera</taxon>
        <taxon>Endopterygota</taxon>
        <taxon>Lepidoptera</taxon>
        <taxon>Glossata</taxon>
        <taxon>Ditrysia</taxon>
        <taxon>Tineoidea</taxon>
        <taxon>Psychidae</taxon>
        <taxon>Oiketicinae</taxon>
        <taxon>Eumeta</taxon>
    </lineage>
</organism>
<dbReference type="AlphaFoldDB" id="A0A4C1UB58"/>
<name>A0A4C1UB58_EUMVA</name>
<dbReference type="Proteomes" id="UP000299102">
    <property type="component" value="Unassembled WGS sequence"/>
</dbReference>
<keyword evidence="2" id="KW-1185">Reference proteome</keyword>
<sequence>MVSSPIFPDNDVCATLVGFSLRSNCCYAGKRSHGRPLALAHVTTRWLNNYLINTNIAFHSHPLEKERKVKAVIRGISDEFSTDELMTDLAYRGYTFHSPTEDGVTFR</sequence>
<accession>A0A4C1UB58</accession>
<evidence type="ECO:0000313" key="1">
    <source>
        <dbReference type="EMBL" id="GBP23154.1"/>
    </source>
</evidence>
<dbReference type="OrthoDB" id="8123886at2759"/>
<protein>
    <submittedName>
        <fullName evidence="1">Uncharacterized protein</fullName>
    </submittedName>
</protein>
<evidence type="ECO:0000313" key="2">
    <source>
        <dbReference type="Proteomes" id="UP000299102"/>
    </source>
</evidence>
<gene>
    <name evidence="1" type="ORF">EVAR_82316_1</name>
</gene>
<dbReference type="EMBL" id="BGZK01000148">
    <property type="protein sequence ID" value="GBP23154.1"/>
    <property type="molecule type" value="Genomic_DNA"/>
</dbReference>
<reference evidence="1 2" key="1">
    <citation type="journal article" date="2019" name="Commun. Biol.">
        <title>The bagworm genome reveals a unique fibroin gene that provides high tensile strength.</title>
        <authorList>
            <person name="Kono N."/>
            <person name="Nakamura H."/>
            <person name="Ohtoshi R."/>
            <person name="Tomita M."/>
            <person name="Numata K."/>
            <person name="Arakawa K."/>
        </authorList>
    </citation>
    <scope>NUCLEOTIDE SEQUENCE [LARGE SCALE GENOMIC DNA]</scope>
</reference>
<proteinExistence type="predicted"/>
<comment type="caution">
    <text evidence="1">The sequence shown here is derived from an EMBL/GenBank/DDBJ whole genome shotgun (WGS) entry which is preliminary data.</text>
</comment>